<feature type="compositionally biased region" description="Low complexity" evidence="1">
    <location>
        <begin position="31"/>
        <end position="110"/>
    </location>
</feature>
<feature type="signal peptide" evidence="2">
    <location>
        <begin position="1"/>
        <end position="22"/>
    </location>
</feature>
<evidence type="ECO:0000256" key="2">
    <source>
        <dbReference type="SAM" id="SignalP"/>
    </source>
</evidence>
<dbReference type="STRING" id="223184.AS25_10635"/>
<organism evidence="3 4">
    <name type="scientific">Kocuria marina</name>
    <dbReference type="NCBI Taxonomy" id="223184"/>
    <lineage>
        <taxon>Bacteria</taxon>
        <taxon>Bacillati</taxon>
        <taxon>Actinomycetota</taxon>
        <taxon>Actinomycetes</taxon>
        <taxon>Micrococcales</taxon>
        <taxon>Micrococcaceae</taxon>
        <taxon>Kocuria</taxon>
    </lineage>
</organism>
<keyword evidence="2" id="KW-0732">Signal</keyword>
<name>A0A0B0DCK3_9MICC</name>
<dbReference type="Gene3D" id="3.10.450.40">
    <property type="match status" value="1"/>
</dbReference>
<feature type="region of interest" description="Disordered" evidence="1">
    <location>
        <begin position="25"/>
        <end position="110"/>
    </location>
</feature>
<comment type="caution">
    <text evidence="3">The sequence shown here is derived from an EMBL/GenBank/DDBJ whole genome shotgun (WGS) entry which is preliminary data.</text>
</comment>
<evidence type="ECO:0000313" key="3">
    <source>
        <dbReference type="EMBL" id="KHE73867.1"/>
    </source>
</evidence>
<accession>A0A0B0DCK3</accession>
<dbReference type="Proteomes" id="UP000030664">
    <property type="component" value="Unassembled WGS sequence"/>
</dbReference>
<proteinExistence type="predicted"/>
<reference evidence="3 4" key="1">
    <citation type="submission" date="2014-09" db="EMBL/GenBank/DDBJ databases">
        <title>High-quality draft genome sequence of Kocuria marina SO9-6, an actinobacterium isolated from a copper mine.</title>
        <authorList>
            <person name="Castro D.B."/>
            <person name="Pereira L.B."/>
            <person name="Silva M.V."/>
            <person name="Silva B.P."/>
            <person name="Zanardi B.R."/>
            <person name="Carlos C."/>
            <person name="Belgini D.R."/>
            <person name="Limache E.G."/>
            <person name="Lacerda G.V."/>
            <person name="Nery M.B."/>
            <person name="Gomes M.B."/>
            <person name="Souza S."/>
            <person name="Silva T.M."/>
            <person name="Rodrigues V.D."/>
            <person name="Paulino L.C."/>
            <person name="Vicentini R."/>
            <person name="Ferraz L.F."/>
            <person name="Ottoboni L.M."/>
        </authorList>
    </citation>
    <scope>NUCLEOTIDE SEQUENCE [LARGE SCALE GENOMIC DNA]</scope>
    <source>
        <strain evidence="3 4">SO9-6</strain>
    </source>
</reference>
<dbReference type="AlphaFoldDB" id="A0A0B0DCK3"/>
<evidence type="ECO:0000313" key="4">
    <source>
        <dbReference type="Proteomes" id="UP000030664"/>
    </source>
</evidence>
<dbReference type="PROSITE" id="PS51257">
    <property type="entry name" value="PROKAR_LIPOPROTEIN"/>
    <property type="match status" value="1"/>
</dbReference>
<feature type="chain" id="PRO_5039053399" description="PepSY domain-containing protein" evidence="2">
    <location>
        <begin position="23"/>
        <end position="246"/>
    </location>
</feature>
<dbReference type="EMBL" id="JROM01000045">
    <property type="protein sequence ID" value="KHE73867.1"/>
    <property type="molecule type" value="Genomic_DNA"/>
</dbReference>
<evidence type="ECO:0008006" key="5">
    <source>
        <dbReference type="Google" id="ProtNLM"/>
    </source>
</evidence>
<protein>
    <recommendedName>
        <fullName evidence="5">PepSY domain-containing protein</fullName>
    </recommendedName>
</protein>
<sequence>MKRPQKILTLGSAALMSTLLLVGCGNTDQNQAPAQGEATQGAAGDATAAATGATQDAATPEASADETSAAASASPSDTASPTDSASPTSSASGSASPSGSASGSAVNGGQAAALAAVDSALAQHQGGDVVEIDYDRRADKFEVDVIADGNAHRITVDGTGKNVQEDRADGRADEDDVAELQATSVSAKDAIKRVFEHAESEAGTKVLDEAALDEDDDVVRWEVELDIDNRDKEYTVDVQDGSVTAR</sequence>
<dbReference type="RefSeq" id="WP_035964963.1">
    <property type="nucleotide sequence ID" value="NZ_JROM01000045.1"/>
</dbReference>
<evidence type="ECO:0000256" key="1">
    <source>
        <dbReference type="SAM" id="MobiDB-lite"/>
    </source>
</evidence>
<gene>
    <name evidence="3" type="ORF">AS25_10635</name>
</gene>